<reference evidence="7" key="2">
    <citation type="submission" date="2022-10" db="EMBL/GenBank/DDBJ databases">
        <authorList>
            <person name="Aronson H.S."/>
        </authorList>
    </citation>
    <scope>NUCLEOTIDE SEQUENCE</scope>
    <source>
        <strain evidence="7">RS19-109</strain>
    </source>
</reference>
<sequence length="238" mass="25346">MYSSDNGRTMVIDQSRSQAATLFLAKVFNWMAIGLALTGVTALVVASTPALQQAILGNKIVFYGLIFGELGMVIYLSARIEQMSARMATNLFLGYSILNGATISAILLLYTGASVATTFFVAGGMFVTMAVYGTVTKKDLTSMGSFLFMGLVGMIIASVVNIFLGSSMVSWVVSAIGVIVFTGLTAYDVQKITRIGSGGIMENGQAAIQKGAIMGALALYLDFVNLFLMLLRFLGDRR</sequence>
<comment type="similarity">
    <text evidence="2 6">Belongs to the BI1 family.</text>
</comment>
<feature type="transmembrane region" description="Helical" evidence="6">
    <location>
        <begin position="116"/>
        <end position="134"/>
    </location>
</feature>
<feature type="transmembrane region" description="Helical" evidence="6">
    <location>
        <begin position="170"/>
        <end position="190"/>
    </location>
</feature>
<feature type="transmembrane region" description="Helical" evidence="6">
    <location>
        <begin position="146"/>
        <end position="164"/>
    </location>
</feature>
<dbReference type="GO" id="GO:0005886">
    <property type="term" value="C:plasma membrane"/>
    <property type="evidence" value="ECO:0007669"/>
    <property type="project" value="TreeGrafter"/>
</dbReference>
<comment type="subcellular location">
    <subcellularLocation>
        <location evidence="1">Membrane</location>
        <topology evidence="1">Multi-pass membrane protein</topology>
    </subcellularLocation>
</comment>
<evidence type="ECO:0000256" key="4">
    <source>
        <dbReference type="ARBA" id="ARBA00022989"/>
    </source>
</evidence>
<protein>
    <submittedName>
        <fullName evidence="7">Bax inhibitor-1/YccA family protein</fullName>
    </submittedName>
</protein>
<name>A0A9X4MHA5_9BACT</name>
<gene>
    <name evidence="7" type="ORF">OLX77_09220</name>
</gene>
<evidence type="ECO:0000256" key="1">
    <source>
        <dbReference type="ARBA" id="ARBA00004141"/>
    </source>
</evidence>
<evidence type="ECO:0000256" key="2">
    <source>
        <dbReference type="ARBA" id="ARBA00010350"/>
    </source>
</evidence>
<dbReference type="Proteomes" id="UP001154240">
    <property type="component" value="Unassembled WGS sequence"/>
</dbReference>
<comment type="caution">
    <text evidence="7">The sequence shown here is derived from an EMBL/GenBank/DDBJ whole genome shotgun (WGS) entry which is preliminary data.</text>
</comment>
<reference evidence="7" key="1">
    <citation type="journal article" date="2022" name="bioRxiv">
        <title>Thiovibrio frasassiensisgen. nov., sp. nov., an autotrophic, elemental sulfur disproportionating bacterium isolated from sulfidic karst sediment, and proposal of Thiovibrionaceae fam. nov.</title>
        <authorList>
            <person name="Aronson H."/>
            <person name="Thomas C."/>
            <person name="Bhattacharyya M."/>
            <person name="Eckstein S."/>
            <person name="Jensen S."/>
            <person name="Barco R."/>
            <person name="Macalady J."/>
            <person name="Amend J."/>
        </authorList>
    </citation>
    <scope>NUCLEOTIDE SEQUENCE</scope>
    <source>
        <strain evidence="7">RS19-109</strain>
    </source>
</reference>
<dbReference type="Pfam" id="PF01027">
    <property type="entry name" value="Bax1-I"/>
    <property type="match status" value="1"/>
</dbReference>
<feature type="transmembrane region" description="Helical" evidence="6">
    <location>
        <begin position="211"/>
        <end position="234"/>
    </location>
</feature>
<evidence type="ECO:0000256" key="5">
    <source>
        <dbReference type="ARBA" id="ARBA00023136"/>
    </source>
</evidence>
<dbReference type="InterPro" id="IPR006214">
    <property type="entry name" value="Bax_inhibitor_1-related"/>
</dbReference>
<accession>A0A9X4MHA5</accession>
<feature type="transmembrane region" description="Helical" evidence="6">
    <location>
        <begin position="21"/>
        <end position="48"/>
    </location>
</feature>
<dbReference type="RefSeq" id="WP_307633304.1">
    <property type="nucleotide sequence ID" value="NZ_JAPHEH010000001.1"/>
</dbReference>
<feature type="transmembrane region" description="Helical" evidence="6">
    <location>
        <begin position="60"/>
        <end position="78"/>
    </location>
</feature>
<keyword evidence="4 6" id="KW-1133">Transmembrane helix</keyword>
<keyword evidence="3 6" id="KW-0812">Transmembrane</keyword>
<keyword evidence="8" id="KW-1185">Reference proteome</keyword>
<evidence type="ECO:0000313" key="7">
    <source>
        <dbReference type="EMBL" id="MDG4476336.1"/>
    </source>
</evidence>
<proteinExistence type="inferred from homology"/>
<dbReference type="PANTHER" id="PTHR23291:SF50">
    <property type="entry name" value="PROTEIN LIFEGUARD 4"/>
    <property type="match status" value="1"/>
</dbReference>
<dbReference type="PANTHER" id="PTHR23291">
    <property type="entry name" value="BAX INHIBITOR-RELATED"/>
    <property type="match status" value="1"/>
</dbReference>
<evidence type="ECO:0000313" key="8">
    <source>
        <dbReference type="Proteomes" id="UP001154240"/>
    </source>
</evidence>
<dbReference type="AlphaFoldDB" id="A0A9X4MHA5"/>
<evidence type="ECO:0000256" key="3">
    <source>
        <dbReference type="ARBA" id="ARBA00022692"/>
    </source>
</evidence>
<keyword evidence="5 6" id="KW-0472">Membrane</keyword>
<evidence type="ECO:0000256" key="6">
    <source>
        <dbReference type="RuleBase" id="RU004379"/>
    </source>
</evidence>
<dbReference type="EMBL" id="JAPHEH010000001">
    <property type="protein sequence ID" value="MDG4476336.1"/>
    <property type="molecule type" value="Genomic_DNA"/>
</dbReference>
<organism evidence="7 8">
    <name type="scientific">Thiovibrio frasassiensis</name>
    <dbReference type="NCBI Taxonomy" id="2984131"/>
    <lineage>
        <taxon>Bacteria</taxon>
        <taxon>Pseudomonadati</taxon>
        <taxon>Thermodesulfobacteriota</taxon>
        <taxon>Desulfobulbia</taxon>
        <taxon>Desulfobulbales</taxon>
        <taxon>Thiovibrionaceae</taxon>
        <taxon>Thiovibrio</taxon>
    </lineage>
</organism>
<feature type="transmembrane region" description="Helical" evidence="6">
    <location>
        <begin position="90"/>
        <end position="110"/>
    </location>
</feature>
<dbReference type="CDD" id="cd10432">
    <property type="entry name" value="BI-1-like_bacterial"/>
    <property type="match status" value="1"/>
</dbReference>